<feature type="binding site" evidence="9">
    <location>
        <begin position="240"/>
        <end position="242"/>
    </location>
    <ligand>
        <name>ATP</name>
        <dbReference type="ChEBI" id="CHEBI:30616"/>
    </ligand>
</feature>
<dbReference type="PROSITE" id="PS51986">
    <property type="entry name" value="GS_BETA_GRASP"/>
    <property type="match status" value="1"/>
</dbReference>
<feature type="domain" description="GS catalytic" evidence="16">
    <location>
        <begin position="105"/>
        <end position="442"/>
    </location>
</feature>
<feature type="binding site" evidence="10">
    <location>
        <position position="189"/>
    </location>
    <ligand>
        <name>Mg(2+)</name>
        <dbReference type="ChEBI" id="CHEBI:18420"/>
        <label>1</label>
    </ligand>
</feature>
<protein>
    <recommendedName>
        <fullName evidence="3 14">Glutamine synthetase</fullName>
        <ecNumber evidence="14">6.3.1.2</ecNumber>
    </recommendedName>
</protein>
<gene>
    <name evidence="17" type="primary">glnA</name>
    <name evidence="17" type="ORF">COU03_01160</name>
</gene>
<feature type="modified residue" description="O-AMP-tyrosine" evidence="11">
    <location>
        <position position="371"/>
    </location>
</feature>
<dbReference type="InterPro" id="IPR027302">
    <property type="entry name" value="Gln_synth_N_conserv_site"/>
</dbReference>
<feature type="binding site" evidence="10">
    <location>
        <position position="182"/>
    </location>
    <ligand>
        <name>Mg(2+)</name>
        <dbReference type="ChEBI" id="CHEBI:18420"/>
        <label>1</label>
    </ligand>
</feature>
<evidence type="ECO:0000256" key="10">
    <source>
        <dbReference type="PIRSR" id="PIRSR604809-3"/>
    </source>
</evidence>
<keyword evidence="4" id="KW-0963">Cytoplasm</keyword>
<feature type="binding site" evidence="9">
    <location>
        <position position="177"/>
    </location>
    <ligand>
        <name>ATP</name>
        <dbReference type="ChEBI" id="CHEBI:30616"/>
    </ligand>
</feature>
<dbReference type="PANTHER" id="PTHR43407:SF1">
    <property type="entry name" value="LENGSIN"/>
    <property type="match status" value="1"/>
</dbReference>
<feature type="binding site" evidence="10">
    <location>
        <position position="238"/>
    </location>
    <ligand>
        <name>Mg(2+)</name>
        <dbReference type="ChEBI" id="CHEBI:18420"/>
        <label>1</label>
    </ligand>
</feature>
<evidence type="ECO:0000256" key="7">
    <source>
        <dbReference type="ARBA" id="ARBA00022840"/>
    </source>
</evidence>
<feature type="binding site" evidence="8">
    <location>
        <position position="311"/>
    </location>
    <ligand>
        <name>L-glutamate</name>
        <dbReference type="ChEBI" id="CHEBI:29985"/>
    </ligand>
</feature>
<dbReference type="SUPFAM" id="SSF54368">
    <property type="entry name" value="Glutamine synthetase, N-terminal domain"/>
    <property type="match status" value="1"/>
</dbReference>
<dbReference type="GO" id="GO:0006542">
    <property type="term" value="P:glutamine biosynthetic process"/>
    <property type="evidence" value="ECO:0007669"/>
    <property type="project" value="InterPro"/>
</dbReference>
<dbReference type="GO" id="GO:0046872">
    <property type="term" value="F:metal ion binding"/>
    <property type="evidence" value="ECO:0007669"/>
    <property type="project" value="UniProtKB-KW"/>
</dbReference>
<dbReference type="InterPro" id="IPR014746">
    <property type="entry name" value="Gln_synth/guanido_kin_cat_dom"/>
</dbReference>
<comment type="caution">
    <text evidence="17">The sequence shown here is derived from an EMBL/GenBank/DDBJ whole genome shotgun (WGS) entry which is preliminary data.</text>
</comment>
<sequence>MTSPEILQKVKKDEARFFSLQFADLLGVIKEVVKPIAELASALEQGVWFDGSSVEGFARIQESDMFLKPDPDTYAVLPWTEGKNKTIRFICDIYQANGQPYKSDSRFVLKKAIQEARAMGFQYTVGPEPEFYLFEKNDSQESLPLDKGGYFDWTYSRGIRVAQEATEALKSFGVNVECLHHEVGEGQYEIDFNYGSALEIADKLLTLRYVVKKIADFNGLKATFMPKPIKGMAGSGMHVHQSLFSLDGQTNLFSSDLGAYRLADLAKSFLAGQLKYIKEICLTLCPTVNSYKRLISGFEAPVYITWASSNRSALIRVPKWFSDKPKAARIELRCPDSSSNPYLAFTAMLAAGLAGIEQNLAPAEPVEKNVYHLDEANLKNRHIATLPGSLFEALAWFGQSELMKKILGEELFNRYLSVKQKEWNEFKTEVCSWELDKYSNIY</sequence>
<feature type="domain" description="GS beta-grasp" evidence="15">
    <location>
        <begin position="8"/>
        <end position="98"/>
    </location>
</feature>
<dbReference type="Pfam" id="PF03951">
    <property type="entry name" value="Gln-synt_N"/>
    <property type="match status" value="1"/>
</dbReference>
<keyword evidence="10" id="KW-0479">Metal-binding</keyword>
<comment type="subcellular location">
    <subcellularLocation>
        <location evidence="1">Cytoplasm</location>
    </subcellularLocation>
</comment>
<comment type="cofactor">
    <cofactor evidence="10">
        <name>Mg(2+)</name>
        <dbReference type="ChEBI" id="CHEBI:18420"/>
    </cofactor>
    <text evidence="10">Binds 2 Mg(2+) ions per subunit.</text>
</comment>
<dbReference type="PROSITE" id="PS00181">
    <property type="entry name" value="GLNA_ATP"/>
    <property type="match status" value="1"/>
</dbReference>
<evidence type="ECO:0000256" key="13">
    <source>
        <dbReference type="RuleBase" id="RU000384"/>
    </source>
</evidence>
<evidence type="ECO:0000256" key="12">
    <source>
        <dbReference type="PROSITE-ProRule" id="PRU01330"/>
    </source>
</evidence>
<feature type="binding site" evidence="8">
    <location>
        <position position="293"/>
    </location>
    <ligand>
        <name>L-glutamate</name>
        <dbReference type="ChEBI" id="CHEBI:29985"/>
    </ligand>
</feature>
<comment type="similarity">
    <text evidence="2 12 13">Belongs to the glutamine synthetase family.</text>
</comment>
<evidence type="ECO:0000256" key="5">
    <source>
        <dbReference type="ARBA" id="ARBA00022598"/>
    </source>
</evidence>
<dbReference type="NCBIfam" id="TIGR00653">
    <property type="entry name" value="GlnA"/>
    <property type="match status" value="1"/>
</dbReference>
<evidence type="ECO:0000256" key="4">
    <source>
        <dbReference type="ARBA" id="ARBA00022490"/>
    </source>
</evidence>
<evidence type="ECO:0000256" key="9">
    <source>
        <dbReference type="PIRSR" id="PIRSR604809-2"/>
    </source>
</evidence>
<keyword evidence="5 14" id="KW-0436">Ligase</keyword>
<dbReference type="PANTHER" id="PTHR43407">
    <property type="entry name" value="GLUTAMINE SYNTHETASE"/>
    <property type="match status" value="1"/>
</dbReference>
<feature type="binding site" evidence="10">
    <location>
        <position position="331"/>
    </location>
    <ligand>
        <name>Mg(2+)</name>
        <dbReference type="ChEBI" id="CHEBI:18420"/>
        <label>1</label>
    </ligand>
</feature>
<feature type="binding site" evidence="8">
    <location>
        <position position="333"/>
    </location>
    <ligand>
        <name>L-glutamate</name>
        <dbReference type="ChEBI" id="CHEBI:29985"/>
    </ligand>
</feature>
<evidence type="ECO:0000256" key="2">
    <source>
        <dbReference type="ARBA" id="ARBA00009897"/>
    </source>
</evidence>
<keyword evidence="6 9" id="KW-0547">Nucleotide-binding</keyword>
<dbReference type="EMBL" id="PFAV01000020">
    <property type="protein sequence ID" value="PIR91676.1"/>
    <property type="molecule type" value="Genomic_DNA"/>
</dbReference>
<keyword evidence="11" id="KW-0597">Phosphoprotein</keyword>
<comment type="catalytic activity">
    <reaction evidence="14">
        <text>L-glutamate + NH4(+) + ATP = L-glutamine + ADP + phosphate + H(+)</text>
        <dbReference type="Rhea" id="RHEA:16169"/>
        <dbReference type="ChEBI" id="CHEBI:15378"/>
        <dbReference type="ChEBI" id="CHEBI:28938"/>
        <dbReference type="ChEBI" id="CHEBI:29985"/>
        <dbReference type="ChEBI" id="CHEBI:30616"/>
        <dbReference type="ChEBI" id="CHEBI:43474"/>
        <dbReference type="ChEBI" id="CHEBI:58359"/>
        <dbReference type="ChEBI" id="CHEBI:456216"/>
        <dbReference type="EC" id="6.3.1.2"/>
    </reaction>
</comment>
<evidence type="ECO:0000256" key="6">
    <source>
        <dbReference type="ARBA" id="ARBA00022741"/>
    </source>
</evidence>
<evidence type="ECO:0000256" key="1">
    <source>
        <dbReference type="ARBA" id="ARBA00004496"/>
    </source>
</evidence>
<dbReference type="GO" id="GO:0005737">
    <property type="term" value="C:cytoplasm"/>
    <property type="evidence" value="ECO:0007669"/>
    <property type="project" value="UniProtKB-SubCell"/>
</dbReference>
<dbReference type="GO" id="GO:0016020">
    <property type="term" value="C:membrane"/>
    <property type="evidence" value="ECO:0007669"/>
    <property type="project" value="TreeGrafter"/>
</dbReference>
<dbReference type="InterPro" id="IPR027303">
    <property type="entry name" value="Gln_synth_gly_rich_site"/>
</dbReference>
<reference evidence="18" key="1">
    <citation type="submission" date="2017-09" db="EMBL/GenBank/DDBJ databases">
        <title>Depth-based differentiation of microbial function through sediment-hosted aquifers and enrichment of novel symbionts in the deep terrestrial subsurface.</title>
        <authorList>
            <person name="Probst A.J."/>
            <person name="Ladd B."/>
            <person name="Jarett J.K."/>
            <person name="Geller-Mcgrath D.E."/>
            <person name="Sieber C.M.K."/>
            <person name="Emerson J.B."/>
            <person name="Anantharaman K."/>
            <person name="Thomas B.C."/>
            <person name="Malmstrom R."/>
            <person name="Stieglmeier M."/>
            <person name="Klingl A."/>
            <person name="Woyke T."/>
            <person name="Ryan C.M."/>
            <person name="Banfield J.F."/>
        </authorList>
    </citation>
    <scope>NUCLEOTIDE SEQUENCE [LARGE SCALE GENOMIC DNA]</scope>
</reference>
<evidence type="ECO:0000256" key="14">
    <source>
        <dbReference type="RuleBase" id="RU004356"/>
    </source>
</evidence>
<evidence type="ECO:0000259" key="16">
    <source>
        <dbReference type="PROSITE" id="PS51987"/>
    </source>
</evidence>
<evidence type="ECO:0000313" key="17">
    <source>
        <dbReference type="EMBL" id="PIR91676.1"/>
    </source>
</evidence>
<dbReference type="InterPro" id="IPR036651">
    <property type="entry name" value="Gln_synt_N_sf"/>
</dbReference>
<dbReference type="InterPro" id="IPR008146">
    <property type="entry name" value="Gln_synth_cat_dom"/>
</dbReference>
<dbReference type="Gene3D" id="3.10.20.70">
    <property type="entry name" value="Glutamine synthetase, N-terminal domain"/>
    <property type="match status" value="1"/>
</dbReference>
<evidence type="ECO:0000256" key="11">
    <source>
        <dbReference type="PIRSR" id="PIRSR604809-50"/>
    </source>
</evidence>
<dbReference type="GO" id="GO:0005524">
    <property type="term" value="F:ATP binding"/>
    <property type="evidence" value="ECO:0007669"/>
    <property type="project" value="UniProtKB-KW"/>
</dbReference>
<evidence type="ECO:0000256" key="3">
    <source>
        <dbReference type="ARBA" id="ARBA00021364"/>
    </source>
</evidence>
<feature type="binding site" evidence="9">
    <location>
        <begin position="192"/>
        <end position="194"/>
    </location>
    <ligand>
        <name>ATP</name>
        <dbReference type="ChEBI" id="CHEBI:30616"/>
    </ligand>
</feature>
<dbReference type="InterPro" id="IPR004809">
    <property type="entry name" value="Gln_synth_I"/>
</dbReference>
<feature type="binding site" evidence="9">
    <location>
        <position position="311"/>
    </location>
    <ligand>
        <name>ATP</name>
        <dbReference type="ChEBI" id="CHEBI:30616"/>
    </ligand>
</feature>
<feature type="binding site" evidence="10">
    <location>
        <position position="128"/>
    </location>
    <ligand>
        <name>Mg(2+)</name>
        <dbReference type="ChEBI" id="CHEBI:18420"/>
        <label>1</label>
    </ligand>
</feature>
<feature type="binding site" evidence="8">
    <location>
        <position position="299"/>
    </location>
    <ligand>
        <name>L-glutamate</name>
        <dbReference type="ChEBI" id="CHEBI:29985"/>
    </ligand>
</feature>
<dbReference type="EC" id="6.3.1.2" evidence="14"/>
<evidence type="ECO:0000313" key="18">
    <source>
        <dbReference type="Proteomes" id="UP000228906"/>
    </source>
</evidence>
<proteinExistence type="inferred from homology"/>
<name>A0A2H0UXV3_9BACT</name>
<dbReference type="Pfam" id="PF00120">
    <property type="entry name" value="Gln-synt_C"/>
    <property type="match status" value="1"/>
</dbReference>
<dbReference type="Proteomes" id="UP000228906">
    <property type="component" value="Unassembled WGS sequence"/>
</dbReference>
<accession>A0A2H0UXV3</accession>
<dbReference type="SUPFAM" id="SSF55931">
    <property type="entry name" value="Glutamine synthetase/guanido kinase"/>
    <property type="match status" value="1"/>
</dbReference>
<dbReference type="PROSITE" id="PS00180">
    <property type="entry name" value="GLNA_1"/>
    <property type="match status" value="1"/>
</dbReference>
<keyword evidence="10" id="KW-0460">Magnesium</keyword>
<feature type="binding site" evidence="9">
    <location>
        <position position="326"/>
    </location>
    <ligand>
        <name>ATP</name>
        <dbReference type="ChEBI" id="CHEBI:30616"/>
    </ligand>
</feature>
<dbReference type="Gene3D" id="3.30.590.10">
    <property type="entry name" value="Glutamine synthetase/guanido kinase, catalytic domain"/>
    <property type="match status" value="1"/>
</dbReference>
<evidence type="ECO:0000259" key="15">
    <source>
        <dbReference type="PROSITE" id="PS51986"/>
    </source>
</evidence>
<feature type="binding site" evidence="10">
    <location>
        <position position="130"/>
    </location>
    <ligand>
        <name>Mg(2+)</name>
        <dbReference type="ChEBI" id="CHEBI:18420"/>
        <label>1</label>
    </ligand>
</feature>
<keyword evidence="7 9" id="KW-0067">ATP-binding</keyword>
<dbReference type="InterPro" id="IPR008147">
    <property type="entry name" value="Gln_synt_N"/>
</dbReference>
<dbReference type="PROSITE" id="PS51987">
    <property type="entry name" value="GS_CATALYTIC"/>
    <property type="match status" value="1"/>
</dbReference>
<organism evidence="17 18">
    <name type="scientific">bacterium (Candidatus Gribaldobacteria) CG10_big_fil_rev_8_21_14_0_10_41_12</name>
    <dbReference type="NCBI Taxonomy" id="2014277"/>
    <lineage>
        <taxon>Bacteria</taxon>
        <taxon>Candidatus Gribaldobacteria</taxon>
    </lineage>
</organism>
<evidence type="ECO:0000256" key="8">
    <source>
        <dbReference type="PIRSR" id="PIRSR604809-1"/>
    </source>
</evidence>
<dbReference type="SMART" id="SM01230">
    <property type="entry name" value="Gln-synt_C"/>
    <property type="match status" value="1"/>
</dbReference>
<dbReference type="AlphaFoldDB" id="A0A2H0UXV3"/>
<dbReference type="GO" id="GO:0004356">
    <property type="term" value="F:glutamine synthetase activity"/>
    <property type="evidence" value="ECO:0007669"/>
    <property type="project" value="UniProtKB-EC"/>
</dbReference>